<proteinExistence type="predicted"/>
<gene>
    <name evidence="1" type="ORF">LCGC14_0472340</name>
</gene>
<organism evidence="1">
    <name type="scientific">marine sediment metagenome</name>
    <dbReference type="NCBI Taxonomy" id="412755"/>
    <lineage>
        <taxon>unclassified sequences</taxon>
        <taxon>metagenomes</taxon>
        <taxon>ecological metagenomes</taxon>
    </lineage>
</organism>
<protein>
    <submittedName>
        <fullName evidence="1">Uncharacterized protein</fullName>
    </submittedName>
</protein>
<sequence length="166" mass="18204">MANPVDDAIQDLITKINALPEVQDKTLYVYTQEKLLSDLEGVEFPAVGVIYSGMVKVGEQKQGRTQMLSADVVLTMGDLCEATYGDADEKPAATELLDKIRNQIIAECETAPGGHKWWFQFEVPAYLTITRSTSTDTAKGKAQILMYVQRWSTRVIVGIGAVTAST</sequence>
<evidence type="ECO:0000313" key="1">
    <source>
        <dbReference type="EMBL" id="KKN66412.1"/>
    </source>
</evidence>
<reference evidence="1" key="1">
    <citation type="journal article" date="2015" name="Nature">
        <title>Complex archaea that bridge the gap between prokaryotes and eukaryotes.</title>
        <authorList>
            <person name="Spang A."/>
            <person name="Saw J.H."/>
            <person name="Jorgensen S.L."/>
            <person name="Zaremba-Niedzwiedzka K."/>
            <person name="Martijn J."/>
            <person name="Lind A.E."/>
            <person name="van Eijk R."/>
            <person name="Schleper C."/>
            <person name="Guy L."/>
            <person name="Ettema T.J."/>
        </authorList>
    </citation>
    <scope>NUCLEOTIDE SEQUENCE</scope>
</reference>
<comment type="caution">
    <text evidence="1">The sequence shown here is derived from an EMBL/GenBank/DDBJ whole genome shotgun (WGS) entry which is preliminary data.</text>
</comment>
<accession>A0A0F9SUV3</accession>
<name>A0A0F9SUV3_9ZZZZ</name>
<dbReference type="AlphaFoldDB" id="A0A0F9SUV3"/>
<dbReference type="EMBL" id="LAZR01000502">
    <property type="protein sequence ID" value="KKN66412.1"/>
    <property type="molecule type" value="Genomic_DNA"/>
</dbReference>